<comment type="similarity">
    <text evidence="1 4">Belongs to the pseudouridine synthase RsuA family.</text>
</comment>
<dbReference type="InterPro" id="IPR000748">
    <property type="entry name" value="PsdUridine_synth_RsuA/RluB/E/F"/>
</dbReference>
<dbReference type="Gene3D" id="3.30.70.580">
    <property type="entry name" value="Pseudouridine synthase I, catalytic domain, N-terminal subdomain"/>
    <property type="match status" value="1"/>
</dbReference>
<dbReference type="PROSITE" id="PS01149">
    <property type="entry name" value="PSI_RSU"/>
    <property type="match status" value="1"/>
</dbReference>
<dbReference type="Gene3D" id="3.30.70.1560">
    <property type="entry name" value="Alpha-L RNA-binding motif"/>
    <property type="match status" value="1"/>
</dbReference>
<dbReference type="NCBIfam" id="TIGR00093">
    <property type="entry name" value="pseudouridine synthase"/>
    <property type="match status" value="1"/>
</dbReference>
<evidence type="ECO:0000313" key="7">
    <source>
        <dbReference type="Proteomes" id="UP000177281"/>
    </source>
</evidence>
<dbReference type="GO" id="GO:0003723">
    <property type="term" value="F:RNA binding"/>
    <property type="evidence" value="ECO:0007669"/>
    <property type="project" value="UniProtKB-KW"/>
</dbReference>
<evidence type="ECO:0000256" key="2">
    <source>
        <dbReference type="ARBA" id="ARBA00023235"/>
    </source>
</evidence>
<evidence type="ECO:0000259" key="5">
    <source>
        <dbReference type="SMART" id="SM00363"/>
    </source>
</evidence>
<dbReference type="AlphaFoldDB" id="A0A1F5Q2P0"/>
<dbReference type="Proteomes" id="UP000177281">
    <property type="component" value="Unassembled WGS sequence"/>
</dbReference>
<dbReference type="InterPro" id="IPR036986">
    <property type="entry name" value="S4_RNA-bd_sf"/>
</dbReference>
<dbReference type="InterPro" id="IPR002942">
    <property type="entry name" value="S4_RNA-bd"/>
</dbReference>
<dbReference type="GO" id="GO:0120159">
    <property type="term" value="F:rRNA pseudouridine synthase activity"/>
    <property type="evidence" value="ECO:0007669"/>
    <property type="project" value="UniProtKB-ARBA"/>
</dbReference>
<dbReference type="EMBL" id="MFFB01000005">
    <property type="protein sequence ID" value="OGE96387.1"/>
    <property type="molecule type" value="Genomic_DNA"/>
</dbReference>
<evidence type="ECO:0000313" key="6">
    <source>
        <dbReference type="EMBL" id="OGE96387.1"/>
    </source>
</evidence>
<proteinExistence type="inferred from homology"/>
<dbReference type="InterPro" id="IPR018496">
    <property type="entry name" value="PsdUridine_synth_RsuA/RluB_CS"/>
</dbReference>
<dbReference type="Gene3D" id="3.10.290.10">
    <property type="entry name" value="RNA-binding S4 domain"/>
    <property type="match status" value="1"/>
</dbReference>
<dbReference type="Pfam" id="PF00849">
    <property type="entry name" value="PseudoU_synth_2"/>
    <property type="match status" value="1"/>
</dbReference>
<dbReference type="GO" id="GO:0000455">
    <property type="term" value="P:enzyme-directed rRNA pseudouridine synthesis"/>
    <property type="evidence" value="ECO:0007669"/>
    <property type="project" value="UniProtKB-ARBA"/>
</dbReference>
<dbReference type="EC" id="5.4.99.-" evidence="4"/>
<reference evidence="6 7" key="1">
    <citation type="journal article" date="2016" name="Nat. Commun.">
        <title>Thousands of microbial genomes shed light on interconnected biogeochemical processes in an aquifer system.</title>
        <authorList>
            <person name="Anantharaman K."/>
            <person name="Brown C.T."/>
            <person name="Hug L.A."/>
            <person name="Sharon I."/>
            <person name="Castelle C.J."/>
            <person name="Probst A.J."/>
            <person name="Thomas B.C."/>
            <person name="Singh A."/>
            <person name="Wilkins M.J."/>
            <person name="Karaoz U."/>
            <person name="Brodie E.L."/>
            <person name="Williams K.H."/>
            <person name="Hubbard S.S."/>
            <person name="Banfield J.F."/>
        </authorList>
    </citation>
    <scope>NUCLEOTIDE SEQUENCE [LARGE SCALE GENOMIC DNA]</scope>
</reference>
<dbReference type="SMART" id="SM00363">
    <property type="entry name" value="S4"/>
    <property type="match status" value="1"/>
</dbReference>
<organism evidence="6 7">
    <name type="scientific">Candidatus Doudnabacteria bacterium RIFCSPLOWO2_01_FULL_44_21</name>
    <dbReference type="NCBI Taxonomy" id="1817841"/>
    <lineage>
        <taxon>Bacteria</taxon>
        <taxon>Candidatus Doudnaibacteriota</taxon>
    </lineage>
</organism>
<comment type="caution">
    <text evidence="6">The sequence shown here is derived from an EMBL/GenBank/DDBJ whole genome shotgun (WGS) entry which is preliminary data.</text>
</comment>
<dbReference type="InterPro" id="IPR042092">
    <property type="entry name" value="PsdUridine_s_RsuA/RluB/E/F_cat"/>
</dbReference>
<dbReference type="SUPFAM" id="SSF55174">
    <property type="entry name" value="Alpha-L RNA-binding motif"/>
    <property type="match status" value="1"/>
</dbReference>
<dbReference type="PROSITE" id="PS50889">
    <property type="entry name" value="S4"/>
    <property type="match status" value="1"/>
</dbReference>
<dbReference type="CDD" id="cd00165">
    <property type="entry name" value="S4"/>
    <property type="match status" value="1"/>
</dbReference>
<dbReference type="Pfam" id="PF01479">
    <property type="entry name" value="S4"/>
    <property type="match status" value="1"/>
</dbReference>
<accession>A0A1F5Q2P0</accession>
<dbReference type="SUPFAM" id="SSF55120">
    <property type="entry name" value="Pseudouridine synthase"/>
    <property type="match status" value="1"/>
</dbReference>
<dbReference type="PANTHER" id="PTHR47683:SF2">
    <property type="entry name" value="RNA-BINDING S4 DOMAIN-CONTAINING PROTEIN"/>
    <property type="match status" value="1"/>
</dbReference>
<dbReference type="FunFam" id="3.10.290.10:FF:000003">
    <property type="entry name" value="Pseudouridine synthase"/>
    <property type="match status" value="1"/>
</dbReference>
<protein>
    <recommendedName>
        <fullName evidence="4">Pseudouridine synthase</fullName>
        <ecNumber evidence="4">5.4.99.-</ecNumber>
    </recommendedName>
</protein>
<gene>
    <name evidence="6" type="ORF">A3B10_01730</name>
</gene>
<keyword evidence="2 4" id="KW-0413">Isomerase</keyword>
<dbReference type="InterPro" id="IPR020094">
    <property type="entry name" value="TruA/RsuA/RluB/E/F_N"/>
</dbReference>
<dbReference type="STRING" id="1817841.A3B10_01730"/>
<sequence>MTSIRLQKYISGAGIASRRHAEELIEAGKVKVNGQVVRILGTKVDPVKDRVEVNGQKLKVNSLIYLVLNKPKRYMTTRDDPRKRRTVFDLLPSDLKNVVWPIGRLDFLTEGLLIFTNDGNLTQFLAHPSAEHEKEYEVVLDKELSAGRIEKIQTGMMIEGKQTAPAKLRIHGKTVYITIHEGWNRQVRKMFSAFGYTIRSLKRIRIGKLKLGNLEVGKYKTINRADVI</sequence>
<dbReference type="InterPro" id="IPR006145">
    <property type="entry name" value="PsdUridine_synth_RsuA/RluA"/>
</dbReference>
<name>A0A1F5Q2P0_9BACT</name>
<dbReference type="InterPro" id="IPR020103">
    <property type="entry name" value="PsdUridine_synth_cat_dom_sf"/>
</dbReference>
<feature type="domain" description="RNA-binding S4" evidence="5">
    <location>
        <begin position="4"/>
        <end position="69"/>
    </location>
</feature>
<dbReference type="InterPro" id="IPR050343">
    <property type="entry name" value="RsuA_PseudoU_synthase"/>
</dbReference>
<evidence type="ECO:0000256" key="4">
    <source>
        <dbReference type="RuleBase" id="RU003887"/>
    </source>
</evidence>
<evidence type="ECO:0000256" key="1">
    <source>
        <dbReference type="ARBA" id="ARBA00008348"/>
    </source>
</evidence>
<keyword evidence="3" id="KW-0694">RNA-binding</keyword>
<dbReference type="CDD" id="cd02870">
    <property type="entry name" value="PseudoU_synth_RsuA_like"/>
    <property type="match status" value="1"/>
</dbReference>
<dbReference type="PANTHER" id="PTHR47683">
    <property type="entry name" value="PSEUDOURIDINE SYNTHASE FAMILY PROTEIN-RELATED"/>
    <property type="match status" value="1"/>
</dbReference>
<evidence type="ECO:0000256" key="3">
    <source>
        <dbReference type="PROSITE-ProRule" id="PRU00182"/>
    </source>
</evidence>